<keyword evidence="1" id="KW-0472">Membrane</keyword>
<dbReference type="Proteomes" id="UP000019103">
    <property type="component" value="Unassembled WGS sequence"/>
</dbReference>
<evidence type="ECO:0000313" key="2">
    <source>
        <dbReference type="EMBL" id="ETW56876.1"/>
    </source>
</evidence>
<dbReference type="EMBL" id="KI927296">
    <property type="protein sequence ID" value="ETW56876.1"/>
    <property type="molecule type" value="Genomic_DNA"/>
</dbReference>
<sequence length="89" mass="10765">MLIHILKTSIIRNINYTMSLCGMFEKSSKYYSCNNKTFVVTSTIVVILEYILGYSFDKYHESYHYIYVVYTHKIYCSTHWYIIYNTKKE</sequence>
<organism evidence="2 3">
    <name type="scientific">Plasmodium falciparum (isolate Palo Alto / Uganda)</name>
    <dbReference type="NCBI Taxonomy" id="57270"/>
    <lineage>
        <taxon>Eukaryota</taxon>
        <taxon>Sar</taxon>
        <taxon>Alveolata</taxon>
        <taxon>Apicomplexa</taxon>
        <taxon>Aconoidasida</taxon>
        <taxon>Haemosporida</taxon>
        <taxon>Plasmodiidae</taxon>
        <taxon>Plasmodium</taxon>
        <taxon>Plasmodium (Laverania)</taxon>
    </lineage>
</organism>
<feature type="transmembrane region" description="Helical" evidence="1">
    <location>
        <begin position="62"/>
        <end position="83"/>
    </location>
</feature>
<dbReference type="AlphaFoldDB" id="W4J5G6"/>
<protein>
    <submittedName>
        <fullName evidence="2">Uncharacterized protein</fullName>
    </submittedName>
</protein>
<evidence type="ECO:0000256" key="1">
    <source>
        <dbReference type="SAM" id="Phobius"/>
    </source>
</evidence>
<keyword evidence="1" id="KW-1133">Transmembrane helix</keyword>
<proteinExistence type="predicted"/>
<gene>
    <name evidence="2" type="ORF">PFUGPA_01077</name>
</gene>
<feature type="transmembrane region" description="Helical" evidence="1">
    <location>
        <begin position="37"/>
        <end position="56"/>
    </location>
</feature>
<name>W4J5G6_PLAFP</name>
<accession>W4J5G6</accession>
<keyword evidence="1" id="KW-0812">Transmembrane</keyword>
<reference evidence="2 3" key="1">
    <citation type="submission" date="2013-02" db="EMBL/GenBank/DDBJ databases">
        <title>The Genome Annotation of Plasmodium falciparum Palo Alto/Uganda.</title>
        <authorList>
            <consortium name="The Broad Institute Genome Sequencing Platform"/>
            <consortium name="The Broad Institute Genome Sequencing Center for Infectious Disease"/>
            <person name="Neafsey D."/>
            <person name="Hoffman S."/>
            <person name="Volkman S."/>
            <person name="Rosenthal P."/>
            <person name="Walker B."/>
            <person name="Young S.K."/>
            <person name="Zeng Q."/>
            <person name="Gargeya S."/>
            <person name="Fitzgerald M."/>
            <person name="Haas B."/>
            <person name="Abouelleil A."/>
            <person name="Allen A.W."/>
            <person name="Alvarado L."/>
            <person name="Arachchi H.M."/>
            <person name="Berlin A.M."/>
            <person name="Chapman S.B."/>
            <person name="Gainer-Dewar J."/>
            <person name="Goldberg J."/>
            <person name="Griggs A."/>
            <person name="Gujja S."/>
            <person name="Hansen M."/>
            <person name="Howarth C."/>
            <person name="Imamovic A."/>
            <person name="Ireland A."/>
            <person name="Larimer J."/>
            <person name="McCowan C."/>
            <person name="Murphy C."/>
            <person name="Pearson M."/>
            <person name="Poon T.W."/>
            <person name="Priest M."/>
            <person name="Roberts A."/>
            <person name="Saif S."/>
            <person name="Shea T."/>
            <person name="Sisk P."/>
            <person name="Sykes S."/>
            <person name="Wortman J."/>
            <person name="Nusbaum C."/>
            <person name="Birren B."/>
        </authorList>
    </citation>
    <scope>NUCLEOTIDE SEQUENCE [LARGE SCALE GENOMIC DNA]</scope>
    <source>
        <strain evidence="2 3">Palo Alto/Uganda</strain>
    </source>
</reference>
<evidence type="ECO:0000313" key="3">
    <source>
        <dbReference type="Proteomes" id="UP000019103"/>
    </source>
</evidence>
<reference evidence="2 3" key="2">
    <citation type="submission" date="2013-02" db="EMBL/GenBank/DDBJ databases">
        <title>The Genome Sequence of Plasmodium falciparum Palo Alto/Uganda.</title>
        <authorList>
            <consortium name="The Broad Institute Genome Sequencing Platform"/>
            <consortium name="The Broad Institute Genome Sequencing Center for Infectious Disease"/>
            <person name="Neafsey D."/>
            <person name="Cheeseman I."/>
            <person name="Volkman S."/>
            <person name="Adams J."/>
            <person name="Walker B."/>
            <person name="Young S.K."/>
            <person name="Zeng Q."/>
            <person name="Gargeya S."/>
            <person name="Fitzgerald M."/>
            <person name="Haas B."/>
            <person name="Abouelleil A."/>
            <person name="Alvarado L."/>
            <person name="Arachchi H.M."/>
            <person name="Berlin A.M."/>
            <person name="Chapman S.B."/>
            <person name="Dewar J."/>
            <person name="Goldberg J."/>
            <person name="Griggs A."/>
            <person name="Gujja S."/>
            <person name="Hansen M."/>
            <person name="Howarth C."/>
            <person name="Imamovic A."/>
            <person name="Larimer J."/>
            <person name="McCowan C."/>
            <person name="Murphy C."/>
            <person name="Neiman D."/>
            <person name="Pearson M."/>
            <person name="Priest M."/>
            <person name="Roberts A."/>
            <person name="Saif S."/>
            <person name="Shea T."/>
            <person name="Sisk P."/>
            <person name="Sykes S."/>
            <person name="Wortman J."/>
            <person name="Nusbaum C."/>
            <person name="Birren B."/>
        </authorList>
    </citation>
    <scope>NUCLEOTIDE SEQUENCE [LARGE SCALE GENOMIC DNA]</scope>
    <source>
        <strain evidence="2 3">Palo Alto/Uganda</strain>
    </source>
</reference>